<organism evidence="5 6">
    <name type="scientific">Actinomadura vinacea</name>
    <dbReference type="NCBI Taxonomy" id="115336"/>
    <lineage>
        <taxon>Bacteria</taxon>
        <taxon>Bacillati</taxon>
        <taxon>Actinomycetota</taxon>
        <taxon>Actinomycetes</taxon>
        <taxon>Streptosporangiales</taxon>
        <taxon>Thermomonosporaceae</taxon>
        <taxon>Actinomadura</taxon>
    </lineage>
</organism>
<keyword evidence="2" id="KW-0560">Oxidoreductase</keyword>
<dbReference type="InterPro" id="IPR016208">
    <property type="entry name" value="Ald_Oxase/xanthine_DH-like"/>
</dbReference>
<feature type="region of interest" description="Disordered" evidence="3">
    <location>
        <begin position="153"/>
        <end position="186"/>
    </location>
</feature>
<dbReference type="InterPro" id="IPR037165">
    <property type="entry name" value="AldOxase/xan_DH_Mopterin-bd_sf"/>
</dbReference>
<dbReference type="InterPro" id="IPR036856">
    <property type="entry name" value="Ald_Oxase/Xan_DH_a/b_sf"/>
</dbReference>
<evidence type="ECO:0000256" key="3">
    <source>
        <dbReference type="SAM" id="MobiDB-lite"/>
    </source>
</evidence>
<dbReference type="PANTHER" id="PTHR11908:SF132">
    <property type="entry name" value="ALDEHYDE OXIDASE 1-RELATED"/>
    <property type="match status" value="1"/>
</dbReference>
<keyword evidence="6" id="KW-1185">Reference proteome</keyword>
<dbReference type="InterPro" id="IPR008274">
    <property type="entry name" value="AldOxase/xan_DH_MoCoBD1"/>
</dbReference>
<dbReference type="EMBL" id="BAAARW010000002">
    <property type="protein sequence ID" value="GAA2403171.1"/>
    <property type="molecule type" value="Genomic_DNA"/>
</dbReference>
<reference evidence="5 6" key="1">
    <citation type="journal article" date="2019" name="Int. J. Syst. Evol. Microbiol.">
        <title>The Global Catalogue of Microorganisms (GCM) 10K type strain sequencing project: providing services to taxonomists for standard genome sequencing and annotation.</title>
        <authorList>
            <consortium name="The Broad Institute Genomics Platform"/>
            <consortium name="The Broad Institute Genome Sequencing Center for Infectious Disease"/>
            <person name="Wu L."/>
            <person name="Ma J."/>
        </authorList>
    </citation>
    <scope>NUCLEOTIDE SEQUENCE [LARGE SCALE GENOMIC DNA]</scope>
    <source>
        <strain evidence="5 6">JCM 3325</strain>
    </source>
</reference>
<dbReference type="SMART" id="SM01008">
    <property type="entry name" value="Ald_Xan_dh_C"/>
    <property type="match status" value="1"/>
</dbReference>
<dbReference type="Gene3D" id="3.90.1170.50">
    <property type="entry name" value="Aldehyde oxidase/xanthine dehydrogenase, a/b hammerhead"/>
    <property type="match status" value="1"/>
</dbReference>
<comment type="caution">
    <text evidence="5">The sequence shown here is derived from an EMBL/GenBank/DDBJ whole genome shotgun (WGS) entry which is preliminary data.</text>
</comment>
<feature type="domain" description="Aldehyde oxidase/xanthine dehydrogenase a/b hammerhead" evidence="4">
    <location>
        <begin position="8"/>
        <end position="90"/>
    </location>
</feature>
<evidence type="ECO:0000256" key="2">
    <source>
        <dbReference type="ARBA" id="ARBA00023002"/>
    </source>
</evidence>
<evidence type="ECO:0000259" key="4">
    <source>
        <dbReference type="SMART" id="SM01008"/>
    </source>
</evidence>
<dbReference type="SUPFAM" id="SSF54665">
    <property type="entry name" value="CO dehydrogenase molybdoprotein N-domain-like"/>
    <property type="match status" value="1"/>
</dbReference>
<dbReference type="Proteomes" id="UP001501231">
    <property type="component" value="Unassembled WGS sequence"/>
</dbReference>
<evidence type="ECO:0000313" key="5">
    <source>
        <dbReference type="EMBL" id="GAA2403171.1"/>
    </source>
</evidence>
<accession>A0ABN3IGJ6</accession>
<gene>
    <name evidence="5" type="ORF">GCM10010191_08440</name>
</gene>
<sequence>MEDGRLLTGHGTFVDDISRPGMLHACFVRSPIARARVTRVDTSQALELPGVQAVFLAGDLNPDVREQWYTSLGRDAGMVWQPLASDEVRAFCSRLLGLPEHSVRVIMRDTGGGFGQKVVPQREEMCVMLAARKVPVAIKWIEDRRENLMAAGQARHEHGRTRMAFSGDGPRSPLSARGPAAAEADP</sequence>
<dbReference type="SUPFAM" id="SSF56003">
    <property type="entry name" value="Molybdenum cofactor-binding domain"/>
    <property type="match status" value="1"/>
</dbReference>
<protein>
    <recommendedName>
        <fullName evidence="4">Aldehyde oxidase/xanthine dehydrogenase a/b hammerhead domain-containing protein</fullName>
    </recommendedName>
</protein>
<keyword evidence="1" id="KW-0500">Molybdenum</keyword>
<dbReference type="PANTHER" id="PTHR11908">
    <property type="entry name" value="XANTHINE DEHYDROGENASE"/>
    <property type="match status" value="1"/>
</dbReference>
<proteinExistence type="predicted"/>
<name>A0ABN3IGJ6_9ACTN</name>
<evidence type="ECO:0000313" key="6">
    <source>
        <dbReference type="Proteomes" id="UP001501231"/>
    </source>
</evidence>
<dbReference type="Pfam" id="PF02738">
    <property type="entry name" value="MoCoBD_1"/>
    <property type="match status" value="1"/>
</dbReference>
<evidence type="ECO:0000256" key="1">
    <source>
        <dbReference type="ARBA" id="ARBA00022505"/>
    </source>
</evidence>
<dbReference type="InterPro" id="IPR000674">
    <property type="entry name" value="Ald_Oxase/Xan_DH_a/b"/>
</dbReference>